<dbReference type="InterPro" id="IPR008266">
    <property type="entry name" value="Tyr_kinase_AS"/>
</dbReference>
<evidence type="ECO:0000256" key="3">
    <source>
        <dbReference type="ARBA" id="ARBA00012513"/>
    </source>
</evidence>
<dbReference type="InterPro" id="IPR001611">
    <property type="entry name" value="Leu-rich_rpt"/>
</dbReference>
<evidence type="ECO:0000256" key="11">
    <source>
        <dbReference type="ARBA" id="ARBA00022741"/>
    </source>
</evidence>
<evidence type="ECO:0000256" key="4">
    <source>
        <dbReference type="ARBA" id="ARBA00022527"/>
    </source>
</evidence>
<dbReference type="GO" id="GO:0016020">
    <property type="term" value="C:membrane"/>
    <property type="evidence" value="ECO:0007669"/>
    <property type="project" value="UniProtKB-SubCell"/>
</dbReference>
<dbReference type="Gene3D" id="3.30.200.20">
    <property type="entry name" value="Phosphorylase Kinase, domain 1"/>
    <property type="match status" value="1"/>
</dbReference>
<name>A0ABD3K7F2_EUCGL</name>
<dbReference type="FunFam" id="3.80.10.10:FF:000400">
    <property type="entry name" value="Nuclear pore complex protein NUP107"/>
    <property type="match status" value="1"/>
</dbReference>
<feature type="signal peptide" evidence="20">
    <location>
        <begin position="1"/>
        <end position="28"/>
    </location>
</feature>
<evidence type="ECO:0000256" key="10">
    <source>
        <dbReference type="ARBA" id="ARBA00022737"/>
    </source>
</evidence>
<sequence>MGSSSLRSFTSVLWSTLTFLFVKNSAEASFESEANSLHHSGWWPAAITSNNSVSACMWPGISCNDAGSITGIDLPEEYRIGDRFGNLNFSLLPNLTSLQLHLNGLTGSIPLQICAVPRLSHLDLSSNYLTGELPPCLGNLTSLGWLDVSINQFSGSIPLAVGSLKNLFRLDLHLNLLTGPIPITFGRLSNLSLLDLSSNQLGGIIPAETGNLSKLCSIDITGNEFEGAIPPTLSCLFNLRSLHLSSNRLGGSIPPEIGDLKNLRTMDLSFNNFVGSIPSTLVLLSNLTFLGLSTNQLGGSIPPKIGKLKNLVTMDLSSNDFNKSIPWSLWNLTNLRYLYLQRNQFTNSISSRIGYLENINRMDLSGNKFSGAIPSSIGNLKSLSHLDLQENGFSGSIPLEIGHLDNLIEMRLSHNSFICPIPSSLGNLVSLKSLYLQANRFNCSIPRTIANLTSLINLDMSSNDLIGSIPSELGSLPMLKYLDLRNNSFSGTIPKSMEFASLSSVNLSYNSLMGPIPRHLLDTYSRSAFNGNKDLYTTEGESSNLEPPFAPVSSPLPLRTPPSLSKPSAVMLSLPCLLVVTSILGSCFFLWCALKRVQPEETVEKDGNFLSIWNYDGKIAYEDIIAATEDFDIKYCIRRGAYGSVYRAQLRNGKAVALKKVNRSEAEDPNFNKSFQNEVKHLTEIRHRSIIRLYGFCLHRRSMFLIYEYMERGSLFCVLRNDTEAMELDWVRRVNLIQDMAHALSYLHHGCAQPVVHRDISSSNVLLNDEMRAVLSDFGAARLLQGNSSSNLTSNIVGTHGYLAPELAYTLVVNKKSDVYSFGVVALETIMGKHPRGIISSLWTSSEDHIMLHQILDPRLPYPKENSWARDIAIAVTLALACLSSKPKLQPTMKQVSEAFLARKLQLAKPFHAISLIELRINREAWLRDDRSGTSPRLEQ</sequence>
<dbReference type="PRINTS" id="PR00019">
    <property type="entry name" value="LEURICHRPT"/>
</dbReference>
<evidence type="ECO:0000256" key="18">
    <source>
        <dbReference type="ARBA" id="ARBA00047899"/>
    </source>
</evidence>
<dbReference type="PANTHER" id="PTHR48053:SF126">
    <property type="entry name" value="MDIS1-INTERACTING RECEPTOR LIKE KINASE 2-LIKE ISOFORM X1"/>
    <property type="match status" value="1"/>
</dbReference>
<evidence type="ECO:0000256" key="12">
    <source>
        <dbReference type="ARBA" id="ARBA00022777"/>
    </source>
</evidence>
<evidence type="ECO:0000256" key="2">
    <source>
        <dbReference type="ARBA" id="ARBA00009592"/>
    </source>
</evidence>
<keyword evidence="16" id="KW-0675">Receptor</keyword>
<dbReference type="FunFam" id="1.10.510.10:FF:001023">
    <property type="entry name" value="Os07g0541700 protein"/>
    <property type="match status" value="1"/>
</dbReference>
<comment type="caution">
    <text evidence="22">The sequence shown here is derived from an EMBL/GenBank/DDBJ whole genome shotgun (WGS) entry which is preliminary data.</text>
</comment>
<dbReference type="FunFam" id="3.30.200.20:FF:000309">
    <property type="entry name" value="Leucine-rich repeat receptor protein kinase MSP1"/>
    <property type="match status" value="1"/>
</dbReference>
<keyword evidence="23" id="KW-1185">Reference proteome</keyword>
<evidence type="ECO:0000256" key="13">
    <source>
        <dbReference type="ARBA" id="ARBA00022840"/>
    </source>
</evidence>
<keyword evidence="7" id="KW-0808">Transferase</keyword>
<reference evidence="22 23" key="1">
    <citation type="submission" date="2024-11" db="EMBL/GenBank/DDBJ databases">
        <title>Chromosome-level genome assembly of Eucalyptus globulus Labill. provides insights into its genome evolution.</title>
        <authorList>
            <person name="Li X."/>
        </authorList>
    </citation>
    <scope>NUCLEOTIDE SEQUENCE [LARGE SCALE GENOMIC DNA]</scope>
    <source>
        <strain evidence="22">CL2024</strain>
        <tissue evidence="22">Fresh tender leaves</tissue>
    </source>
</reference>
<dbReference type="Gene3D" id="1.10.510.10">
    <property type="entry name" value="Transferase(Phosphotransferase) domain 1"/>
    <property type="match status" value="1"/>
</dbReference>
<dbReference type="GO" id="GO:0009791">
    <property type="term" value="P:post-embryonic development"/>
    <property type="evidence" value="ECO:0007669"/>
    <property type="project" value="UniProtKB-ARBA"/>
</dbReference>
<dbReference type="InterPro" id="IPR003591">
    <property type="entry name" value="Leu-rich_rpt_typical-subtyp"/>
</dbReference>
<dbReference type="SMART" id="SM00369">
    <property type="entry name" value="LRR_TYP"/>
    <property type="match status" value="8"/>
</dbReference>
<evidence type="ECO:0000256" key="20">
    <source>
        <dbReference type="SAM" id="SignalP"/>
    </source>
</evidence>
<keyword evidence="6" id="KW-0433">Leucine-rich repeat</keyword>
<dbReference type="SUPFAM" id="SSF56112">
    <property type="entry name" value="Protein kinase-like (PK-like)"/>
    <property type="match status" value="1"/>
</dbReference>
<dbReference type="Proteomes" id="UP001634007">
    <property type="component" value="Unassembled WGS sequence"/>
</dbReference>
<dbReference type="PROSITE" id="PS50011">
    <property type="entry name" value="PROTEIN_KINASE_DOM"/>
    <property type="match status" value="1"/>
</dbReference>
<keyword evidence="8" id="KW-0812">Transmembrane</keyword>
<keyword evidence="15" id="KW-0472">Membrane</keyword>
<evidence type="ECO:0000256" key="9">
    <source>
        <dbReference type="ARBA" id="ARBA00022729"/>
    </source>
</evidence>
<dbReference type="InterPro" id="IPR011009">
    <property type="entry name" value="Kinase-like_dom_sf"/>
</dbReference>
<comment type="subcellular location">
    <subcellularLocation>
        <location evidence="1">Membrane</location>
        <topology evidence="1">Single-pass type I membrane protein</topology>
    </subcellularLocation>
</comment>
<dbReference type="Pfam" id="PF12799">
    <property type="entry name" value="LRR_4"/>
    <property type="match status" value="1"/>
</dbReference>
<dbReference type="GO" id="GO:0004674">
    <property type="term" value="F:protein serine/threonine kinase activity"/>
    <property type="evidence" value="ECO:0007669"/>
    <property type="project" value="UniProtKB-KW"/>
</dbReference>
<dbReference type="AlphaFoldDB" id="A0ABD3K7F2"/>
<comment type="similarity">
    <text evidence="2">Belongs to the RLP family.</text>
</comment>
<evidence type="ECO:0000256" key="17">
    <source>
        <dbReference type="ARBA" id="ARBA00023180"/>
    </source>
</evidence>
<feature type="domain" description="Protein kinase" evidence="21">
    <location>
        <begin position="631"/>
        <end position="901"/>
    </location>
</feature>
<dbReference type="FunFam" id="3.80.10.10:FF:000233">
    <property type="entry name" value="Leucine-rich repeat receptor-like protein kinase TDR"/>
    <property type="match status" value="1"/>
</dbReference>
<evidence type="ECO:0000256" key="7">
    <source>
        <dbReference type="ARBA" id="ARBA00022679"/>
    </source>
</evidence>
<evidence type="ECO:0000313" key="23">
    <source>
        <dbReference type="Proteomes" id="UP001634007"/>
    </source>
</evidence>
<evidence type="ECO:0000256" key="15">
    <source>
        <dbReference type="ARBA" id="ARBA00023136"/>
    </source>
</evidence>
<dbReference type="InterPro" id="IPR051716">
    <property type="entry name" value="Plant_RL_S/T_kinase"/>
</dbReference>
<dbReference type="PANTHER" id="PTHR48053">
    <property type="entry name" value="LEUCINE RICH REPEAT FAMILY PROTEIN, EXPRESSED"/>
    <property type="match status" value="1"/>
</dbReference>
<dbReference type="Gene3D" id="3.80.10.10">
    <property type="entry name" value="Ribonuclease Inhibitor"/>
    <property type="match status" value="3"/>
</dbReference>
<evidence type="ECO:0000256" key="8">
    <source>
        <dbReference type="ARBA" id="ARBA00022692"/>
    </source>
</evidence>
<keyword evidence="5" id="KW-0597">Phosphoprotein</keyword>
<dbReference type="PROSITE" id="PS00109">
    <property type="entry name" value="PROTEIN_KINASE_TYR"/>
    <property type="match status" value="1"/>
</dbReference>
<dbReference type="EMBL" id="JBJKBG010000006">
    <property type="protein sequence ID" value="KAL3734847.1"/>
    <property type="molecule type" value="Genomic_DNA"/>
</dbReference>
<evidence type="ECO:0000256" key="6">
    <source>
        <dbReference type="ARBA" id="ARBA00022614"/>
    </source>
</evidence>
<evidence type="ECO:0000256" key="1">
    <source>
        <dbReference type="ARBA" id="ARBA00004479"/>
    </source>
</evidence>
<keyword evidence="11" id="KW-0547">Nucleotide-binding</keyword>
<proteinExistence type="inferred from homology"/>
<evidence type="ECO:0000259" key="21">
    <source>
        <dbReference type="PROSITE" id="PS50011"/>
    </source>
</evidence>
<keyword evidence="10" id="KW-0677">Repeat</keyword>
<dbReference type="InterPro" id="IPR032675">
    <property type="entry name" value="LRR_dom_sf"/>
</dbReference>
<evidence type="ECO:0000313" key="22">
    <source>
        <dbReference type="EMBL" id="KAL3734847.1"/>
    </source>
</evidence>
<keyword evidence="13" id="KW-0067">ATP-binding</keyword>
<gene>
    <name evidence="22" type="ORF">ACJRO7_024082</name>
</gene>
<evidence type="ECO:0000256" key="5">
    <source>
        <dbReference type="ARBA" id="ARBA00022553"/>
    </source>
</evidence>
<protein>
    <recommendedName>
        <fullName evidence="3">non-specific serine/threonine protein kinase</fullName>
        <ecNumber evidence="3">2.7.11.1</ecNumber>
    </recommendedName>
</protein>
<dbReference type="Pfam" id="PF00069">
    <property type="entry name" value="Pkinase"/>
    <property type="match status" value="1"/>
</dbReference>
<keyword evidence="4" id="KW-0723">Serine/threonine-protein kinase</keyword>
<keyword evidence="17" id="KW-0325">Glycoprotein</keyword>
<evidence type="ECO:0000256" key="14">
    <source>
        <dbReference type="ARBA" id="ARBA00022989"/>
    </source>
</evidence>
<comment type="catalytic activity">
    <reaction evidence="18">
        <text>L-threonyl-[protein] + ATP = O-phospho-L-threonyl-[protein] + ADP + H(+)</text>
        <dbReference type="Rhea" id="RHEA:46608"/>
        <dbReference type="Rhea" id="RHEA-COMP:11060"/>
        <dbReference type="Rhea" id="RHEA-COMP:11605"/>
        <dbReference type="ChEBI" id="CHEBI:15378"/>
        <dbReference type="ChEBI" id="CHEBI:30013"/>
        <dbReference type="ChEBI" id="CHEBI:30616"/>
        <dbReference type="ChEBI" id="CHEBI:61977"/>
        <dbReference type="ChEBI" id="CHEBI:456216"/>
        <dbReference type="EC" id="2.7.11.1"/>
    </reaction>
</comment>
<keyword evidence="14" id="KW-1133">Transmembrane helix</keyword>
<keyword evidence="12" id="KW-0418">Kinase</keyword>
<dbReference type="InterPro" id="IPR025875">
    <property type="entry name" value="Leu-rich_rpt_4"/>
</dbReference>
<comment type="catalytic activity">
    <reaction evidence="19">
        <text>L-seryl-[protein] + ATP = O-phospho-L-seryl-[protein] + ADP + H(+)</text>
        <dbReference type="Rhea" id="RHEA:17989"/>
        <dbReference type="Rhea" id="RHEA-COMP:9863"/>
        <dbReference type="Rhea" id="RHEA-COMP:11604"/>
        <dbReference type="ChEBI" id="CHEBI:15378"/>
        <dbReference type="ChEBI" id="CHEBI:29999"/>
        <dbReference type="ChEBI" id="CHEBI:30616"/>
        <dbReference type="ChEBI" id="CHEBI:83421"/>
        <dbReference type="ChEBI" id="CHEBI:456216"/>
        <dbReference type="EC" id="2.7.11.1"/>
    </reaction>
</comment>
<dbReference type="EC" id="2.7.11.1" evidence="3"/>
<organism evidence="22 23">
    <name type="scientific">Eucalyptus globulus</name>
    <name type="common">Tasmanian blue gum</name>
    <dbReference type="NCBI Taxonomy" id="34317"/>
    <lineage>
        <taxon>Eukaryota</taxon>
        <taxon>Viridiplantae</taxon>
        <taxon>Streptophyta</taxon>
        <taxon>Embryophyta</taxon>
        <taxon>Tracheophyta</taxon>
        <taxon>Spermatophyta</taxon>
        <taxon>Magnoliopsida</taxon>
        <taxon>eudicotyledons</taxon>
        <taxon>Gunneridae</taxon>
        <taxon>Pentapetalae</taxon>
        <taxon>rosids</taxon>
        <taxon>malvids</taxon>
        <taxon>Myrtales</taxon>
        <taxon>Myrtaceae</taxon>
        <taxon>Myrtoideae</taxon>
        <taxon>Eucalypteae</taxon>
        <taxon>Eucalyptus</taxon>
    </lineage>
</organism>
<keyword evidence="9 20" id="KW-0732">Signal</keyword>
<accession>A0ABD3K7F2</accession>
<feature type="chain" id="PRO_5044862248" description="non-specific serine/threonine protein kinase" evidence="20">
    <location>
        <begin position="29"/>
        <end position="940"/>
    </location>
</feature>
<dbReference type="GO" id="GO:0005524">
    <property type="term" value="F:ATP binding"/>
    <property type="evidence" value="ECO:0007669"/>
    <property type="project" value="UniProtKB-KW"/>
</dbReference>
<dbReference type="FunFam" id="3.80.10.10:FF:000041">
    <property type="entry name" value="LRR receptor-like serine/threonine-protein kinase ERECTA"/>
    <property type="match status" value="1"/>
</dbReference>
<dbReference type="InterPro" id="IPR000719">
    <property type="entry name" value="Prot_kinase_dom"/>
</dbReference>
<evidence type="ECO:0000256" key="19">
    <source>
        <dbReference type="ARBA" id="ARBA00048679"/>
    </source>
</evidence>
<dbReference type="Pfam" id="PF00560">
    <property type="entry name" value="LRR_1"/>
    <property type="match status" value="10"/>
</dbReference>
<dbReference type="SUPFAM" id="SSF52058">
    <property type="entry name" value="L domain-like"/>
    <property type="match status" value="2"/>
</dbReference>
<evidence type="ECO:0000256" key="16">
    <source>
        <dbReference type="ARBA" id="ARBA00023170"/>
    </source>
</evidence>